<dbReference type="PROSITE" id="PS50011">
    <property type="entry name" value="PROTEIN_KINASE_DOM"/>
    <property type="match status" value="1"/>
</dbReference>
<dbReference type="PROSITE" id="PS00108">
    <property type="entry name" value="PROTEIN_KINASE_ST"/>
    <property type="match status" value="1"/>
</dbReference>
<protein>
    <recommendedName>
        <fullName evidence="4">Protein kinase domain-containing protein</fullName>
    </recommendedName>
</protein>
<evidence type="ECO:0000256" key="2">
    <source>
        <dbReference type="ARBA" id="ARBA00022840"/>
    </source>
</evidence>
<gene>
    <name evidence="5" type="ORF">CcCBS67573_g03323</name>
</gene>
<evidence type="ECO:0000313" key="6">
    <source>
        <dbReference type="Proteomes" id="UP000320333"/>
    </source>
</evidence>
<feature type="binding site" evidence="3">
    <location>
        <position position="213"/>
    </location>
    <ligand>
        <name>ATP</name>
        <dbReference type="ChEBI" id="CHEBI:30616"/>
    </ligand>
</feature>
<organism evidence="5 6">
    <name type="scientific">Chytriomyces confervae</name>
    <dbReference type="NCBI Taxonomy" id="246404"/>
    <lineage>
        <taxon>Eukaryota</taxon>
        <taxon>Fungi</taxon>
        <taxon>Fungi incertae sedis</taxon>
        <taxon>Chytridiomycota</taxon>
        <taxon>Chytridiomycota incertae sedis</taxon>
        <taxon>Chytridiomycetes</taxon>
        <taxon>Chytridiales</taxon>
        <taxon>Chytriomycetaceae</taxon>
        <taxon>Chytriomyces</taxon>
    </lineage>
</organism>
<keyword evidence="1 3" id="KW-0547">Nucleotide-binding</keyword>
<dbReference type="AlphaFoldDB" id="A0A507FGN0"/>
<dbReference type="GO" id="GO:0004683">
    <property type="term" value="F:calcium/calmodulin-dependent protein kinase activity"/>
    <property type="evidence" value="ECO:0007669"/>
    <property type="project" value="TreeGrafter"/>
</dbReference>
<evidence type="ECO:0000256" key="1">
    <source>
        <dbReference type="ARBA" id="ARBA00022741"/>
    </source>
</evidence>
<dbReference type="InterPro" id="IPR017441">
    <property type="entry name" value="Protein_kinase_ATP_BS"/>
</dbReference>
<proteinExistence type="predicted"/>
<feature type="domain" description="Protein kinase" evidence="4">
    <location>
        <begin position="184"/>
        <end position="470"/>
    </location>
</feature>
<dbReference type="OrthoDB" id="68483at2759"/>
<keyword evidence="2 3" id="KW-0067">ATP-binding</keyword>
<dbReference type="PROSITE" id="PS00107">
    <property type="entry name" value="PROTEIN_KINASE_ATP"/>
    <property type="match status" value="1"/>
</dbReference>
<dbReference type="Pfam" id="PF00069">
    <property type="entry name" value="Pkinase"/>
    <property type="match status" value="1"/>
</dbReference>
<reference evidence="5 6" key="1">
    <citation type="journal article" date="2019" name="Sci. Rep.">
        <title>Comparative genomics of chytrid fungi reveal insights into the obligate biotrophic and pathogenic lifestyle of Synchytrium endobioticum.</title>
        <authorList>
            <person name="van de Vossenberg B.T.L.H."/>
            <person name="Warris S."/>
            <person name="Nguyen H.D.T."/>
            <person name="van Gent-Pelzer M.P.E."/>
            <person name="Joly D.L."/>
            <person name="van de Geest H.C."/>
            <person name="Bonants P.J.M."/>
            <person name="Smith D.S."/>
            <person name="Levesque C.A."/>
            <person name="van der Lee T.A.J."/>
        </authorList>
    </citation>
    <scope>NUCLEOTIDE SEQUENCE [LARGE SCALE GENOMIC DNA]</scope>
    <source>
        <strain evidence="5 6">CBS 675.73</strain>
    </source>
</reference>
<dbReference type="InterPro" id="IPR011009">
    <property type="entry name" value="Kinase-like_dom_sf"/>
</dbReference>
<dbReference type="SUPFAM" id="SSF56112">
    <property type="entry name" value="Protein kinase-like (PK-like)"/>
    <property type="match status" value="1"/>
</dbReference>
<dbReference type="Proteomes" id="UP000320333">
    <property type="component" value="Unassembled WGS sequence"/>
</dbReference>
<sequence>MSTQPQTAAQNQPVEAQEDTIEENLFNLEKLQDLTEFRKQGNWAASSKVKGFSNATLVADDSDHLESGGLLFPLDMDHQSESDDDVCDSPCSDLSSSVETVGFSSDARLLTHKSRRPISCFDDDDLRPLATQPQLLLGTSNSLMLPHPNPIIESFKVYDKLNSAEASASCPFQVPHVQAKVNQHYILQDIGFGAFGKVSLSIHQASARYYACKTISKSKIRRKYRWDTLQSTPHSYPGSFAKFRFSCVDRVTCEVEVLRRLPRHPNINALVEVLNDESEDNVYLFFELCELGPVMRIVVNQVVRPFSEDIARTYFRDVLSGMEFLHKNRIIHRDLKPENLLLTIEHRIQIADFGISHVFSHNEDDRLLDKNTSPLFCPPEACDENDTATTLIRGFPFDIWGMGVTLYCFVHGHCPFEDECLPALYYKICHAMPIISKSLSKELQQLLKQMLNKSPCMRPLTQELGRHAWVQNSEMVVLQVEAEEKRFEKLRLESEKRNVRDFLFQGLFL</sequence>
<evidence type="ECO:0000259" key="4">
    <source>
        <dbReference type="PROSITE" id="PS50011"/>
    </source>
</evidence>
<dbReference type="GO" id="GO:0005516">
    <property type="term" value="F:calmodulin binding"/>
    <property type="evidence" value="ECO:0007669"/>
    <property type="project" value="TreeGrafter"/>
</dbReference>
<dbReference type="PANTHER" id="PTHR24346">
    <property type="entry name" value="MAP/MICROTUBULE AFFINITY-REGULATING KINASE"/>
    <property type="match status" value="1"/>
</dbReference>
<comment type="caution">
    <text evidence="5">The sequence shown here is derived from an EMBL/GenBank/DDBJ whole genome shotgun (WGS) entry which is preliminary data.</text>
</comment>
<dbReference type="EMBL" id="QEAP01000082">
    <property type="protein sequence ID" value="TPX75404.1"/>
    <property type="molecule type" value="Genomic_DNA"/>
</dbReference>
<dbReference type="SMART" id="SM00220">
    <property type="entry name" value="S_TKc"/>
    <property type="match status" value="1"/>
</dbReference>
<dbReference type="GO" id="GO:0035556">
    <property type="term" value="P:intracellular signal transduction"/>
    <property type="evidence" value="ECO:0007669"/>
    <property type="project" value="TreeGrafter"/>
</dbReference>
<dbReference type="GO" id="GO:0005737">
    <property type="term" value="C:cytoplasm"/>
    <property type="evidence" value="ECO:0007669"/>
    <property type="project" value="TreeGrafter"/>
</dbReference>
<evidence type="ECO:0000313" key="5">
    <source>
        <dbReference type="EMBL" id="TPX75404.1"/>
    </source>
</evidence>
<evidence type="ECO:0000256" key="3">
    <source>
        <dbReference type="PROSITE-ProRule" id="PRU10141"/>
    </source>
</evidence>
<accession>A0A507FGN0</accession>
<dbReference type="GO" id="GO:0005524">
    <property type="term" value="F:ATP binding"/>
    <property type="evidence" value="ECO:0007669"/>
    <property type="project" value="UniProtKB-UniRule"/>
</dbReference>
<keyword evidence="6" id="KW-1185">Reference proteome</keyword>
<dbReference type="Gene3D" id="1.10.510.10">
    <property type="entry name" value="Transferase(Phosphotransferase) domain 1"/>
    <property type="match status" value="1"/>
</dbReference>
<dbReference type="STRING" id="246404.A0A507FGN0"/>
<dbReference type="CDD" id="cd14008">
    <property type="entry name" value="STKc_LKB1_CaMKK"/>
    <property type="match status" value="1"/>
</dbReference>
<dbReference type="PANTHER" id="PTHR24346:SF77">
    <property type="entry name" value="SERINE THREONINE PROTEIN KINASE"/>
    <property type="match status" value="1"/>
</dbReference>
<dbReference type="InterPro" id="IPR000719">
    <property type="entry name" value="Prot_kinase_dom"/>
</dbReference>
<name>A0A507FGN0_9FUNG</name>
<dbReference type="InterPro" id="IPR008271">
    <property type="entry name" value="Ser/Thr_kinase_AS"/>
</dbReference>